<evidence type="ECO:0000256" key="1">
    <source>
        <dbReference type="ARBA" id="ARBA00022679"/>
    </source>
</evidence>
<dbReference type="InterPro" id="IPR016181">
    <property type="entry name" value="Acyl_CoA_acyltransferase"/>
</dbReference>
<name>A0A1H3S0P9_9PSEU</name>
<gene>
    <name evidence="4" type="ORF">SAMN05421504_112146</name>
</gene>
<organism evidence="4 5">
    <name type="scientific">Amycolatopsis xylanica</name>
    <dbReference type="NCBI Taxonomy" id="589385"/>
    <lineage>
        <taxon>Bacteria</taxon>
        <taxon>Bacillati</taxon>
        <taxon>Actinomycetota</taxon>
        <taxon>Actinomycetes</taxon>
        <taxon>Pseudonocardiales</taxon>
        <taxon>Pseudonocardiaceae</taxon>
        <taxon>Amycolatopsis</taxon>
    </lineage>
</organism>
<dbReference type="CDD" id="cd04301">
    <property type="entry name" value="NAT_SF"/>
    <property type="match status" value="1"/>
</dbReference>
<dbReference type="Proteomes" id="UP000199515">
    <property type="component" value="Unassembled WGS sequence"/>
</dbReference>
<protein>
    <submittedName>
        <fullName evidence="4">Acetyltransferase (GNAT) domain-containing protein</fullName>
    </submittedName>
</protein>
<sequence length="268" mass="29786">MSHEERLGEAVLRRHDYGPGSVERLWSAAEVWQLFPPDKTTDMDAHLRAWCDRMAKLAPPADSACMVNWPSHDAHAIRAFLDHGFVPISILATRTSPPGEVVTVDGVTIRRAREADFEAVLGMAISTFDYTGLVSSPKRPETEELLRPQLKRQFEGDQLVWIAERGGEVIAAAECGWVESEPDSWAAELLPHGRWGYVNNVVTAPGARGGGLGQALMSLVHNEFHHAGAVGTYLYYNPPNPLASVFWPRQGYRPLWTIWEVRPASAIR</sequence>
<dbReference type="PANTHER" id="PTHR43877">
    <property type="entry name" value="AMINOALKYLPHOSPHONATE N-ACETYLTRANSFERASE-RELATED-RELATED"/>
    <property type="match status" value="1"/>
</dbReference>
<dbReference type="InterPro" id="IPR000182">
    <property type="entry name" value="GNAT_dom"/>
</dbReference>
<dbReference type="EMBL" id="FNON01000012">
    <property type="protein sequence ID" value="SDZ31576.1"/>
    <property type="molecule type" value="Genomic_DNA"/>
</dbReference>
<dbReference type="Pfam" id="PF00583">
    <property type="entry name" value="Acetyltransf_1"/>
    <property type="match status" value="1"/>
</dbReference>
<reference evidence="4 5" key="1">
    <citation type="submission" date="2016-10" db="EMBL/GenBank/DDBJ databases">
        <authorList>
            <person name="de Groot N.N."/>
        </authorList>
    </citation>
    <scope>NUCLEOTIDE SEQUENCE [LARGE SCALE GENOMIC DNA]</scope>
    <source>
        <strain evidence="4 5">CPCC 202699</strain>
    </source>
</reference>
<evidence type="ECO:0000313" key="4">
    <source>
        <dbReference type="EMBL" id="SDZ31576.1"/>
    </source>
</evidence>
<dbReference type="PANTHER" id="PTHR43877:SF2">
    <property type="entry name" value="AMINOALKYLPHOSPHONATE N-ACETYLTRANSFERASE-RELATED"/>
    <property type="match status" value="1"/>
</dbReference>
<evidence type="ECO:0000313" key="5">
    <source>
        <dbReference type="Proteomes" id="UP000199515"/>
    </source>
</evidence>
<dbReference type="AlphaFoldDB" id="A0A1H3S0P9"/>
<dbReference type="PROSITE" id="PS51186">
    <property type="entry name" value="GNAT"/>
    <property type="match status" value="1"/>
</dbReference>
<feature type="domain" description="N-acetyltransferase" evidence="3">
    <location>
        <begin position="107"/>
        <end position="268"/>
    </location>
</feature>
<dbReference type="InterPro" id="IPR050832">
    <property type="entry name" value="Bact_Acetyltransf"/>
</dbReference>
<dbReference type="RefSeq" id="WP_245757689.1">
    <property type="nucleotide sequence ID" value="NZ_FNON01000012.1"/>
</dbReference>
<accession>A0A1H3S0P9</accession>
<dbReference type="SUPFAM" id="SSF55729">
    <property type="entry name" value="Acyl-CoA N-acyltransferases (Nat)"/>
    <property type="match status" value="1"/>
</dbReference>
<keyword evidence="1 4" id="KW-0808">Transferase</keyword>
<evidence type="ECO:0000259" key="3">
    <source>
        <dbReference type="PROSITE" id="PS51186"/>
    </source>
</evidence>
<dbReference type="STRING" id="589385.SAMN05421504_112146"/>
<evidence type="ECO:0000256" key="2">
    <source>
        <dbReference type="ARBA" id="ARBA00023315"/>
    </source>
</evidence>
<proteinExistence type="predicted"/>
<dbReference type="Gene3D" id="3.40.630.30">
    <property type="match status" value="1"/>
</dbReference>
<keyword evidence="2" id="KW-0012">Acyltransferase</keyword>
<keyword evidence="5" id="KW-1185">Reference proteome</keyword>
<dbReference type="GO" id="GO:0016747">
    <property type="term" value="F:acyltransferase activity, transferring groups other than amino-acyl groups"/>
    <property type="evidence" value="ECO:0007669"/>
    <property type="project" value="InterPro"/>
</dbReference>